<dbReference type="EMBL" id="BLXT01004610">
    <property type="protein sequence ID" value="GFO15563.1"/>
    <property type="molecule type" value="Genomic_DNA"/>
</dbReference>
<feature type="compositionally biased region" description="Polar residues" evidence="1">
    <location>
        <begin position="661"/>
        <end position="676"/>
    </location>
</feature>
<feature type="compositionally biased region" description="Polar residues" evidence="1">
    <location>
        <begin position="704"/>
        <end position="713"/>
    </location>
</feature>
<feature type="compositionally biased region" description="Polar residues" evidence="1">
    <location>
        <begin position="483"/>
        <end position="501"/>
    </location>
</feature>
<sequence>MWSSQGPSLLRLASQWSRSFGRSVIISCLSNPEDEASDTDLWVGGTADGSAPAEGIVNSACKPAVPPRPKRGNPLASPRANTNSPELDQAASSTPGLCSPNTPNSPESTLPTVFTVASASPVVCKLGRIPSKQRSFTSATSGSPVRFSLPVHDTLADLEKSLPRELAGATSEPNTGLSNKRQGLKVTGNTSSQNDSHKKPGSVLLGAVEDQRLAEEVTVGDNQFLTSSPSSRISSDQHQSQPSAGSSSQVLEVRHRPPPLAPGRMKVSQSKNSVKSIFLHDKLKLSNSAAAADGGEYCDSLTPDCSLINNNNNIGRHQALYKAHQTSPSAGVMERRRRNFSSTSLPLCLMSTQTIEEVDDVEESHHTSNDNQFDHISSGQSGQQSGQPQHQQQQQQQQYQQQQYHQQQRSNSYGGSVTPRAPRVPLRVLRREARVPSMGSPPRTHHHLASCTASSCSSFCDSYTGATTANKATTADGEDDSRNTSPCSTTGPPSEADTTLSDVDIVGESFTSRYPWQRDVGVQCALSPILPSDYRLQYNAYHDQQRLQRARSGPAKFSHSRSMSVSSNITAGSPGSSSPPSLTTHGRPMFPYPRPYAYLASSQQHQRNTSSLSLSDLTYPRQSLSGINRQHQLKTEASVPASTINYNNKDFPSDHRGYNHVDQQCQNSSQGGQLTQPHHKPPLYRSHTASPSSGFPEAGPGGPSQESPFSSRRANFKRRPRPSSMGAVENIRYQHELTKFRELHGSRRDRKSDPQLVLSPGGRHRVALLYPEDAGSWSDLESILENPGNSIIVKQLPWSKGESLVQWLASRHEIYRDASIAGSSPDTGALA</sequence>
<organism evidence="2 3">
    <name type="scientific">Plakobranchus ocellatus</name>
    <dbReference type="NCBI Taxonomy" id="259542"/>
    <lineage>
        <taxon>Eukaryota</taxon>
        <taxon>Metazoa</taxon>
        <taxon>Spiralia</taxon>
        <taxon>Lophotrochozoa</taxon>
        <taxon>Mollusca</taxon>
        <taxon>Gastropoda</taxon>
        <taxon>Heterobranchia</taxon>
        <taxon>Euthyneura</taxon>
        <taxon>Panpulmonata</taxon>
        <taxon>Sacoglossa</taxon>
        <taxon>Placobranchoidea</taxon>
        <taxon>Plakobranchidae</taxon>
        <taxon>Plakobranchus</taxon>
    </lineage>
</organism>
<name>A0AAV4B7H5_9GAST</name>
<evidence type="ECO:0000256" key="1">
    <source>
        <dbReference type="SAM" id="MobiDB-lite"/>
    </source>
</evidence>
<feature type="region of interest" description="Disordered" evidence="1">
    <location>
        <begin position="359"/>
        <end position="427"/>
    </location>
</feature>
<feature type="region of interest" description="Disordered" evidence="1">
    <location>
        <begin position="545"/>
        <end position="589"/>
    </location>
</feature>
<dbReference type="Proteomes" id="UP000735302">
    <property type="component" value="Unassembled WGS sequence"/>
</dbReference>
<comment type="caution">
    <text evidence="2">The sequence shown here is derived from an EMBL/GenBank/DDBJ whole genome shotgun (WGS) entry which is preliminary data.</text>
</comment>
<evidence type="ECO:0000313" key="3">
    <source>
        <dbReference type="Proteomes" id="UP000735302"/>
    </source>
</evidence>
<protein>
    <submittedName>
        <fullName evidence="2">Uncharacterized protein</fullName>
    </submittedName>
</protein>
<feature type="compositionally biased region" description="Polar residues" evidence="1">
    <location>
        <begin position="640"/>
        <end position="650"/>
    </location>
</feature>
<feature type="region of interest" description="Disordered" evidence="1">
    <location>
        <begin position="53"/>
        <end position="110"/>
    </location>
</feature>
<keyword evidence="3" id="KW-1185">Reference proteome</keyword>
<feature type="compositionally biased region" description="Low complexity" evidence="1">
    <location>
        <begin position="572"/>
        <end position="581"/>
    </location>
</feature>
<reference evidence="2 3" key="1">
    <citation type="journal article" date="2021" name="Elife">
        <title>Chloroplast acquisition without the gene transfer in kleptoplastic sea slugs, Plakobranchus ocellatus.</title>
        <authorList>
            <person name="Maeda T."/>
            <person name="Takahashi S."/>
            <person name="Yoshida T."/>
            <person name="Shimamura S."/>
            <person name="Takaki Y."/>
            <person name="Nagai Y."/>
            <person name="Toyoda A."/>
            <person name="Suzuki Y."/>
            <person name="Arimoto A."/>
            <person name="Ishii H."/>
            <person name="Satoh N."/>
            <person name="Nishiyama T."/>
            <person name="Hasebe M."/>
            <person name="Maruyama T."/>
            <person name="Minagawa J."/>
            <person name="Obokata J."/>
            <person name="Shigenobu S."/>
        </authorList>
    </citation>
    <scope>NUCLEOTIDE SEQUENCE [LARGE SCALE GENOMIC DNA]</scope>
</reference>
<feature type="compositionally biased region" description="Polar residues" evidence="1">
    <location>
        <begin position="220"/>
        <end position="250"/>
    </location>
</feature>
<gene>
    <name evidence="2" type="ORF">PoB_004206800</name>
</gene>
<dbReference type="AlphaFoldDB" id="A0AAV4B7H5"/>
<feature type="region of interest" description="Disordered" evidence="1">
    <location>
        <begin position="471"/>
        <end position="501"/>
    </location>
</feature>
<feature type="compositionally biased region" description="Polar residues" evidence="1">
    <location>
        <begin position="171"/>
        <end position="194"/>
    </location>
</feature>
<feature type="region of interest" description="Disordered" evidence="1">
    <location>
        <begin position="625"/>
        <end position="730"/>
    </location>
</feature>
<feature type="compositionally biased region" description="Low complexity" evidence="1">
    <location>
        <begin position="380"/>
        <end position="408"/>
    </location>
</feature>
<feature type="region of interest" description="Disordered" evidence="1">
    <location>
        <begin position="220"/>
        <end position="272"/>
    </location>
</feature>
<accession>A0AAV4B7H5</accession>
<evidence type="ECO:0000313" key="2">
    <source>
        <dbReference type="EMBL" id="GFO15563.1"/>
    </source>
</evidence>
<feature type="region of interest" description="Disordered" evidence="1">
    <location>
        <begin position="165"/>
        <end position="201"/>
    </location>
</feature>
<feature type="compositionally biased region" description="Polar residues" evidence="1">
    <location>
        <begin position="369"/>
        <end position="379"/>
    </location>
</feature>
<feature type="compositionally biased region" description="Polar residues" evidence="1">
    <location>
        <begin position="560"/>
        <end position="571"/>
    </location>
</feature>
<proteinExistence type="predicted"/>
<feature type="compositionally biased region" description="Low complexity" evidence="1">
    <location>
        <begin position="417"/>
        <end position="427"/>
    </location>
</feature>
<feature type="compositionally biased region" description="Polar residues" evidence="1">
    <location>
        <begin position="79"/>
        <end position="110"/>
    </location>
</feature>